<evidence type="ECO:0000256" key="6">
    <source>
        <dbReference type="ARBA" id="ARBA00022692"/>
    </source>
</evidence>
<evidence type="ECO:0000256" key="3">
    <source>
        <dbReference type="ARBA" id="ARBA00012438"/>
    </source>
</evidence>
<evidence type="ECO:0000259" key="11">
    <source>
        <dbReference type="PROSITE" id="PS50109"/>
    </source>
</evidence>
<dbReference type="PATRIC" id="fig|1301098.3.peg.2212"/>
<dbReference type="GO" id="GO:0000155">
    <property type="term" value="F:phosphorelay sensor kinase activity"/>
    <property type="evidence" value="ECO:0007669"/>
    <property type="project" value="InterPro"/>
</dbReference>
<dbReference type="Gene3D" id="6.10.340.10">
    <property type="match status" value="1"/>
</dbReference>
<keyword evidence="7 13" id="KW-0418">Kinase</keyword>
<name>A0A024HG31_PSEKB</name>
<keyword evidence="9" id="KW-0902">Two-component regulatory system</keyword>
<dbReference type="InterPro" id="IPR050428">
    <property type="entry name" value="TCS_sensor_his_kinase"/>
</dbReference>
<evidence type="ECO:0000256" key="4">
    <source>
        <dbReference type="ARBA" id="ARBA00022553"/>
    </source>
</evidence>
<comment type="subcellular location">
    <subcellularLocation>
        <location evidence="2">Membrane</location>
    </subcellularLocation>
</comment>
<dbReference type="SMART" id="SM00304">
    <property type="entry name" value="HAMP"/>
    <property type="match status" value="1"/>
</dbReference>
<dbReference type="Pfam" id="PF02518">
    <property type="entry name" value="HATPase_c"/>
    <property type="match status" value="1"/>
</dbReference>
<evidence type="ECO:0000256" key="10">
    <source>
        <dbReference type="SAM" id="Phobius"/>
    </source>
</evidence>
<feature type="transmembrane region" description="Helical" evidence="10">
    <location>
        <begin position="158"/>
        <end position="181"/>
    </location>
</feature>
<evidence type="ECO:0000256" key="9">
    <source>
        <dbReference type="ARBA" id="ARBA00023012"/>
    </source>
</evidence>
<dbReference type="SUPFAM" id="SSF55874">
    <property type="entry name" value="ATPase domain of HSP90 chaperone/DNA topoisomerase II/histidine kinase"/>
    <property type="match status" value="1"/>
</dbReference>
<dbReference type="PANTHER" id="PTHR45436:SF8">
    <property type="entry name" value="HISTIDINE KINASE"/>
    <property type="match status" value="1"/>
</dbReference>
<evidence type="ECO:0000313" key="13">
    <source>
        <dbReference type="EMBL" id="CDF83564.1"/>
    </source>
</evidence>
<evidence type="ECO:0000313" key="14">
    <source>
        <dbReference type="Proteomes" id="UP000025241"/>
    </source>
</evidence>
<evidence type="ECO:0000256" key="8">
    <source>
        <dbReference type="ARBA" id="ARBA00022989"/>
    </source>
</evidence>
<keyword evidence="6 10" id="KW-0812">Transmembrane</keyword>
<evidence type="ECO:0000256" key="2">
    <source>
        <dbReference type="ARBA" id="ARBA00004370"/>
    </source>
</evidence>
<keyword evidence="8 10" id="KW-1133">Transmembrane helix</keyword>
<protein>
    <recommendedName>
        <fullName evidence="3">histidine kinase</fullName>
        <ecNumber evidence="3">2.7.13.3</ecNumber>
    </recommendedName>
</protein>
<dbReference type="SMART" id="SM00387">
    <property type="entry name" value="HATPase_c"/>
    <property type="match status" value="1"/>
</dbReference>
<reference evidence="13 14" key="1">
    <citation type="submission" date="2013-03" db="EMBL/GenBank/DDBJ databases">
        <authorList>
            <person name="Linke B."/>
        </authorList>
    </citation>
    <scope>NUCLEOTIDE SEQUENCE [LARGE SCALE GENOMIC DNA]</scope>
    <source>
        <strain evidence="13 14">B13</strain>
    </source>
</reference>
<dbReference type="Gene3D" id="1.10.287.130">
    <property type="match status" value="1"/>
</dbReference>
<dbReference type="PROSITE" id="PS50885">
    <property type="entry name" value="HAMP"/>
    <property type="match status" value="1"/>
</dbReference>
<keyword evidence="14" id="KW-1185">Reference proteome</keyword>
<dbReference type="SUPFAM" id="SSF158472">
    <property type="entry name" value="HAMP domain-like"/>
    <property type="match status" value="1"/>
</dbReference>
<reference evidence="13 14" key="2">
    <citation type="submission" date="2014-05" db="EMBL/GenBank/DDBJ databases">
        <title>Genome sequence of the 3-chlorobenzoate degrading bacterium Pseudomonas knackmussii B13 shows multiple evidence for horizontal gene transfer.</title>
        <authorList>
            <person name="Miyazaki R."/>
            <person name="Bertelli C."/>
            <person name="Falquet L."/>
            <person name="Robinson-Rechavi M."/>
            <person name="Gharib W."/>
            <person name="Roy S."/>
            <person name="Van der Meer J.R."/>
        </authorList>
    </citation>
    <scope>NUCLEOTIDE SEQUENCE [LARGE SCALE GENOMIC DNA]</scope>
    <source>
        <strain evidence="13 14">B13</strain>
    </source>
</reference>
<keyword evidence="10" id="KW-0472">Membrane</keyword>
<dbReference type="RefSeq" id="WP_043251647.1">
    <property type="nucleotide sequence ID" value="NZ_HG322950.1"/>
</dbReference>
<dbReference type="Gene3D" id="3.30.565.10">
    <property type="entry name" value="Histidine kinase-like ATPase, C-terminal domain"/>
    <property type="match status" value="1"/>
</dbReference>
<organism evidence="13 14">
    <name type="scientific">Pseudomonas knackmussii (strain DSM 6978 / CCUG 54928 / LMG 23759 / B13)</name>
    <dbReference type="NCBI Taxonomy" id="1301098"/>
    <lineage>
        <taxon>Bacteria</taxon>
        <taxon>Pseudomonadati</taxon>
        <taxon>Pseudomonadota</taxon>
        <taxon>Gammaproteobacteria</taxon>
        <taxon>Pseudomonadales</taxon>
        <taxon>Pseudomonadaceae</taxon>
        <taxon>Pseudomonas</taxon>
    </lineage>
</organism>
<dbReference type="EMBL" id="HG322950">
    <property type="protein sequence ID" value="CDF83564.1"/>
    <property type="molecule type" value="Genomic_DNA"/>
</dbReference>
<dbReference type="HOGENOM" id="CLU_000445_89_6_6"/>
<evidence type="ECO:0000256" key="1">
    <source>
        <dbReference type="ARBA" id="ARBA00000085"/>
    </source>
</evidence>
<gene>
    <name evidence="13" type="ORF">PKB_2217</name>
</gene>
<dbReference type="InterPro" id="IPR003594">
    <property type="entry name" value="HATPase_dom"/>
</dbReference>
<keyword evidence="5" id="KW-0808">Transferase</keyword>
<dbReference type="InterPro" id="IPR005467">
    <property type="entry name" value="His_kinase_dom"/>
</dbReference>
<evidence type="ECO:0000256" key="7">
    <source>
        <dbReference type="ARBA" id="ARBA00022777"/>
    </source>
</evidence>
<dbReference type="Pfam" id="PF00672">
    <property type="entry name" value="HAMP"/>
    <property type="match status" value="1"/>
</dbReference>
<dbReference type="OrthoDB" id="9804645at2"/>
<dbReference type="CDD" id="cd00082">
    <property type="entry name" value="HisKA"/>
    <property type="match status" value="1"/>
</dbReference>
<dbReference type="PROSITE" id="PS50109">
    <property type="entry name" value="HIS_KIN"/>
    <property type="match status" value="1"/>
</dbReference>
<comment type="catalytic activity">
    <reaction evidence="1">
        <text>ATP + protein L-histidine = ADP + protein N-phospho-L-histidine.</text>
        <dbReference type="EC" id="2.7.13.3"/>
    </reaction>
</comment>
<dbReference type="CDD" id="cd06225">
    <property type="entry name" value="HAMP"/>
    <property type="match status" value="1"/>
</dbReference>
<feature type="domain" description="HAMP" evidence="12">
    <location>
        <begin position="179"/>
        <end position="232"/>
    </location>
</feature>
<dbReference type="STRING" id="1301098.PKB_2217"/>
<evidence type="ECO:0000259" key="12">
    <source>
        <dbReference type="PROSITE" id="PS50885"/>
    </source>
</evidence>
<dbReference type="eggNOG" id="COG2205">
    <property type="taxonomic scope" value="Bacteria"/>
</dbReference>
<dbReference type="KEGG" id="pkc:PKB_2217"/>
<dbReference type="PANTHER" id="PTHR45436">
    <property type="entry name" value="SENSOR HISTIDINE KINASE YKOH"/>
    <property type="match status" value="1"/>
</dbReference>
<dbReference type="SUPFAM" id="SSF47384">
    <property type="entry name" value="Homodimeric domain of signal transducing histidine kinase"/>
    <property type="match status" value="1"/>
</dbReference>
<dbReference type="GO" id="GO:0005886">
    <property type="term" value="C:plasma membrane"/>
    <property type="evidence" value="ECO:0007669"/>
    <property type="project" value="TreeGrafter"/>
</dbReference>
<keyword evidence="4" id="KW-0597">Phosphoprotein</keyword>
<dbReference type="InterPro" id="IPR036097">
    <property type="entry name" value="HisK_dim/P_sf"/>
</dbReference>
<dbReference type="InterPro" id="IPR003660">
    <property type="entry name" value="HAMP_dom"/>
</dbReference>
<dbReference type="EC" id="2.7.13.3" evidence="3"/>
<dbReference type="Proteomes" id="UP000025241">
    <property type="component" value="Chromosome I"/>
</dbReference>
<feature type="domain" description="Histidine kinase" evidence="11">
    <location>
        <begin position="240"/>
        <end position="437"/>
    </location>
</feature>
<accession>A0A024HG31</accession>
<dbReference type="SMART" id="SM00388">
    <property type="entry name" value="HisKA"/>
    <property type="match status" value="1"/>
</dbReference>
<dbReference type="Pfam" id="PF00512">
    <property type="entry name" value="HisKA"/>
    <property type="match status" value="1"/>
</dbReference>
<evidence type="ECO:0000256" key="5">
    <source>
        <dbReference type="ARBA" id="ARBA00022679"/>
    </source>
</evidence>
<proteinExistence type="predicted"/>
<dbReference type="InterPro" id="IPR003661">
    <property type="entry name" value="HisK_dim/P_dom"/>
</dbReference>
<feature type="transmembrane region" description="Helical" evidence="10">
    <location>
        <begin position="20"/>
        <end position="38"/>
    </location>
</feature>
<dbReference type="AlphaFoldDB" id="A0A024HG31"/>
<dbReference type="InterPro" id="IPR036890">
    <property type="entry name" value="HATPase_C_sf"/>
</dbReference>
<sequence>MFFARLSDVPRTISFRTALIFLALFICSFLALFGYIYWQTTGYLLNEVDGELHRAIEIRSRQPAPVRLQELIDHGKGDPGNLVPFTLFDADGHSVVGPLQAVPRFEHFDQPYEFRWAAPGGHERPLRFIAHRLADGSTLVVAEDIRDIREFHELLVNALLSGGLLLLLVGLIGAVALGYSARRRLDGLTRSIRRIVDGDLGRRLPVRGNGDDIDRLSEVVNGMLDAIERLMGELKGVCDDIAHDLRTPLTRLIGGLERARRHRPSESEYAEAVDEALEEARGLMQTFRALLRISQIEVGARRSDFAVVDLNRIGADAVELFEPLAEERGIQLQFVAAAAPACVAGDAQLLFDATCNLVDNALKFAPVEGRVEVRVIAEAGHSGLSVTDNGPGIAAQEQEAVFRRLYRGEASRNTPGNGLGLSMVAAVARLHDMTLDIHDAQPGCRMEMIGKAVAG</sequence>